<reference evidence="4" key="1">
    <citation type="submission" date="2020-08" db="EMBL/GenBank/DDBJ databases">
        <title>Pontibacter sp. SD6 16S ribosomal RNA gene Genome sequencing and assembly.</title>
        <authorList>
            <person name="Kang M."/>
        </authorList>
    </citation>
    <scope>NUCLEOTIDE SEQUENCE</scope>
    <source>
        <strain evidence="4">SD6</strain>
    </source>
</reference>
<evidence type="ECO:0000313" key="4">
    <source>
        <dbReference type="EMBL" id="MBC5991996.1"/>
    </source>
</evidence>
<evidence type="ECO:0000256" key="2">
    <source>
        <dbReference type="ARBA" id="ARBA00023315"/>
    </source>
</evidence>
<dbReference type="Proteomes" id="UP000603640">
    <property type="component" value="Unassembled WGS sequence"/>
</dbReference>
<evidence type="ECO:0000313" key="5">
    <source>
        <dbReference type="Proteomes" id="UP000603640"/>
    </source>
</evidence>
<dbReference type="SUPFAM" id="SSF55729">
    <property type="entry name" value="Acyl-CoA N-acyltransferases (Nat)"/>
    <property type="match status" value="1"/>
</dbReference>
<dbReference type="InterPro" id="IPR016181">
    <property type="entry name" value="Acyl_CoA_acyltransferase"/>
</dbReference>
<dbReference type="Pfam" id="PF00583">
    <property type="entry name" value="Acetyltransf_1"/>
    <property type="match status" value="1"/>
</dbReference>
<keyword evidence="2" id="KW-0012">Acyltransferase</keyword>
<dbReference type="InterPro" id="IPR000182">
    <property type="entry name" value="GNAT_dom"/>
</dbReference>
<protein>
    <submittedName>
        <fullName evidence="4">N-acetyltransferase</fullName>
    </submittedName>
</protein>
<comment type="caution">
    <text evidence="4">The sequence shown here is derived from an EMBL/GenBank/DDBJ whole genome shotgun (WGS) entry which is preliminary data.</text>
</comment>
<dbReference type="PANTHER" id="PTHR43072:SF23">
    <property type="entry name" value="UPF0039 PROTEIN C11D3.02C"/>
    <property type="match status" value="1"/>
</dbReference>
<keyword evidence="1" id="KW-0808">Transferase</keyword>
<dbReference type="CDD" id="cd04301">
    <property type="entry name" value="NAT_SF"/>
    <property type="match status" value="1"/>
</dbReference>
<gene>
    <name evidence="4" type="ORF">H8S84_04005</name>
</gene>
<proteinExistence type="predicted"/>
<name>A0A923N5S7_9BACT</name>
<organism evidence="4 5">
    <name type="scientific">Pontibacter cellulosilyticus</name>
    <dbReference type="NCBI Taxonomy" id="1720253"/>
    <lineage>
        <taxon>Bacteria</taxon>
        <taxon>Pseudomonadati</taxon>
        <taxon>Bacteroidota</taxon>
        <taxon>Cytophagia</taxon>
        <taxon>Cytophagales</taxon>
        <taxon>Hymenobacteraceae</taxon>
        <taxon>Pontibacter</taxon>
    </lineage>
</organism>
<feature type="domain" description="N-acetyltransferase" evidence="3">
    <location>
        <begin position="1"/>
        <end position="149"/>
    </location>
</feature>
<accession>A0A923N5S7</accession>
<evidence type="ECO:0000259" key="3">
    <source>
        <dbReference type="PROSITE" id="PS51186"/>
    </source>
</evidence>
<dbReference type="GO" id="GO:0016747">
    <property type="term" value="F:acyltransferase activity, transferring groups other than amino-acyl groups"/>
    <property type="evidence" value="ECO:0007669"/>
    <property type="project" value="InterPro"/>
</dbReference>
<dbReference type="Gene3D" id="3.40.630.30">
    <property type="match status" value="1"/>
</dbReference>
<dbReference type="PANTHER" id="PTHR43072">
    <property type="entry name" value="N-ACETYLTRANSFERASE"/>
    <property type="match status" value="1"/>
</dbReference>
<keyword evidence="5" id="KW-1185">Reference proteome</keyword>
<evidence type="ECO:0000256" key="1">
    <source>
        <dbReference type="ARBA" id="ARBA00022679"/>
    </source>
</evidence>
<dbReference type="AlphaFoldDB" id="A0A923N5S7"/>
<dbReference type="EMBL" id="JACRVF010000001">
    <property type="protein sequence ID" value="MBC5991996.1"/>
    <property type="molecule type" value="Genomic_DNA"/>
</dbReference>
<dbReference type="PROSITE" id="PS51186">
    <property type="entry name" value="GNAT"/>
    <property type="match status" value="1"/>
</dbReference>
<sequence length="183" mass="20446">MLPEHAGAVLQIYKEGLETGEATFNTEVPTWEQWDSSHHQHSRFVALAGNIVAGWVALSPVSARYCYRGVAEFSIYIAAAYRGMGIGDQLMQKVIPESEANGIWTLHSSTFPENRASIKLQKKHGFREIGYREKIAELNGVWRNTVLLERRSMAVGATGVESNKNMIRKIIKATITAILPFSR</sequence>